<proteinExistence type="predicted"/>
<evidence type="ECO:0000313" key="3">
    <source>
        <dbReference type="Proteomes" id="UP000198356"/>
    </source>
</evidence>
<keyword evidence="1" id="KW-1133">Transmembrane helix</keyword>
<keyword evidence="1" id="KW-0472">Membrane</keyword>
<evidence type="ECO:0000256" key="1">
    <source>
        <dbReference type="SAM" id="Phobius"/>
    </source>
</evidence>
<sequence>MRSLSNLVSEGFIWGVGITRPRQGQEHRAAVYITTTLVLSVAGAVGMFFFLMTHFL</sequence>
<organism evidence="2 3">
    <name type="scientific">Granulicella rosea</name>
    <dbReference type="NCBI Taxonomy" id="474952"/>
    <lineage>
        <taxon>Bacteria</taxon>
        <taxon>Pseudomonadati</taxon>
        <taxon>Acidobacteriota</taxon>
        <taxon>Terriglobia</taxon>
        <taxon>Terriglobales</taxon>
        <taxon>Acidobacteriaceae</taxon>
        <taxon>Granulicella</taxon>
    </lineage>
</organism>
<protein>
    <submittedName>
        <fullName evidence="2">Uncharacterized protein</fullName>
    </submittedName>
</protein>
<dbReference type="Proteomes" id="UP000198356">
    <property type="component" value="Unassembled WGS sequence"/>
</dbReference>
<feature type="transmembrane region" description="Helical" evidence="1">
    <location>
        <begin position="29"/>
        <end position="52"/>
    </location>
</feature>
<reference evidence="2 3" key="1">
    <citation type="submission" date="2017-06" db="EMBL/GenBank/DDBJ databases">
        <authorList>
            <person name="Kim H.J."/>
            <person name="Triplett B.A."/>
        </authorList>
    </citation>
    <scope>NUCLEOTIDE SEQUENCE [LARGE SCALE GENOMIC DNA]</scope>
    <source>
        <strain evidence="2 3">DSM 18704</strain>
    </source>
</reference>
<name>A0A239DRU9_9BACT</name>
<evidence type="ECO:0000313" key="2">
    <source>
        <dbReference type="EMBL" id="SNS34929.1"/>
    </source>
</evidence>
<gene>
    <name evidence="2" type="ORF">SAMN05421770_101609</name>
</gene>
<dbReference type="AlphaFoldDB" id="A0A239DRU9"/>
<accession>A0A239DRU9</accession>
<dbReference type="EMBL" id="FZOU01000001">
    <property type="protein sequence ID" value="SNS34929.1"/>
    <property type="molecule type" value="Genomic_DNA"/>
</dbReference>
<keyword evidence="1" id="KW-0812">Transmembrane</keyword>
<keyword evidence="3" id="KW-1185">Reference proteome</keyword>
<dbReference type="RefSeq" id="WP_176441550.1">
    <property type="nucleotide sequence ID" value="NZ_FZOU01000001.1"/>
</dbReference>